<evidence type="ECO:0000256" key="1">
    <source>
        <dbReference type="SAM" id="SignalP"/>
    </source>
</evidence>
<dbReference type="Proteomes" id="UP000053268">
    <property type="component" value="Unassembled WGS sequence"/>
</dbReference>
<name>A0A194Q0A4_PAPXU</name>
<evidence type="ECO:0000313" key="2">
    <source>
        <dbReference type="EMBL" id="KPI96845.1"/>
    </source>
</evidence>
<evidence type="ECO:0000313" key="3">
    <source>
        <dbReference type="Proteomes" id="UP000053268"/>
    </source>
</evidence>
<proteinExistence type="predicted"/>
<keyword evidence="3" id="KW-1185">Reference proteome</keyword>
<gene>
    <name evidence="2" type="ORF">RR46_04970</name>
</gene>
<dbReference type="AlphaFoldDB" id="A0A194Q0A4"/>
<feature type="chain" id="PRO_5008263878" evidence="1">
    <location>
        <begin position="17"/>
        <end position="239"/>
    </location>
</feature>
<dbReference type="EMBL" id="KQ459592">
    <property type="protein sequence ID" value="KPI96845.1"/>
    <property type="molecule type" value="Genomic_DNA"/>
</dbReference>
<keyword evidence="1" id="KW-0732">Signal</keyword>
<protein>
    <submittedName>
        <fullName evidence="2">Uncharacterized protein</fullName>
    </submittedName>
</protein>
<reference evidence="2 3" key="1">
    <citation type="journal article" date="2015" name="Nat. Commun.">
        <title>Outbred genome sequencing and CRISPR/Cas9 gene editing in butterflies.</title>
        <authorList>
            <person name="Li X."/>
            <person name="Fan D."/>
            <person name="Zhang W."/>
            <person name="Liu G."/>
            <person name="Zhang L."/>
            <person name="Zhao L."/>
            <person name="Fang X."/>
            <person name="Chen L."/>
            <person name="Dong Y."/>
            <person name="Chen Y."/>
            <person name="Ding Y."/>
            <person name="Zhao R."/>
            <person name="Feng M."/>
            <person name="Zhu Y."/>
            <person name="Feng Y."/>
            <person name="Jiang X."/>
            <person name="Zhu D."/>
            <person name="Xiang H."/>
            <person name="Feng X."/>
            <person name="Li S."/>
            <person name="Wang J."/>
            <person name="Zhang G."/>
            <person name="Kronforst M.R."/>
            <person name="Wang W."/>
        </authorList>
    </citation>
    <scope>NUCLEOTIDE SEQUENCE [LARGE SCALE GENOMIC DNA]</scope>
    <source>
        <strain evidence="2">Ya'a_city_454_Px</strain>
        <tissue evidence="2">Whole body</tissue>
    </source>
</reference>
<sequence>MRRVLLILALATACLAYCPNPDTSGFRNSEWQPNNVLIKLMNFFYDSIALTTADTCSPQKRFISLYVLAKTYFLSSNETNYERAIAEGRHKAEKQLKQTSAAIAGPFRGLVDSILSVIDQPLNDVLTSCKPDTYQDDCKANLNDYRARYEKECKGYHNNVAVHSRLTRWANRQDAIDHTEDLVHASNTMRGDVAVLDYFQKTSAVKYKDALTELQGIVQQVKHGVFNCNALSFVNIHCL</sequence>
<feature type="signal peptide" evidence="1">
    <location>
        <begin position="1"/>
        <end position="16"/>
    </location>
</feature>
<accession>A0A194Q0A4</accession>
<organism evidence="2 3">
    <name type="scientific">Papilio xuthus</name>
    <name type="common">Asian swallowtail butterfly</name>
    <dbReference type="NCBI Taxonomy" id="66420"/>
    <lineage>
        <taxon>Eukaryota</taxon>
        <taxon>Metazoa</taxon>
        <taxon>Ecdysozoa</taxon>
        <taxon>Arthropoda</taxon>
        <taxon>Hexapoda</taxon>
        <taxon>Insecta</taxon>
        <taxon>Pterygota</taxon>
        <taxon>Neoptera</taxon>
        <taxon>Endopterygota</taxon>
        <taxon>Lepidoptera</taxon>
        <taxon>Glossata</taxon>
        <taxon>Ditrysia</taxon>
        <taxon>Papilionoidea</taxon>
        <taxon>Papilionidae</taxon>
        <taxon>Papilioninae</taxon>
        <taxon>Papilio</taxon>
    </lineage>
</organism>